<keyword evidence="8" id="KW-1185">Reference proteome</keyword>
<evidence type="ECO:0000256" key="5">
    <source>
        <dbReference type="PROSITE-ProRule" id="PRU00042"/>
    </source>
</evidence>
<organism evidence="8 9">
    <name type="scientific">Branchiostoma belcheri</name>
    <name type="common">Amphioxus</name>
    <dbReference type="NCBI Taxonomy" id="7741"/>
    <lineage>
        <taxon>Eukaryota</taxon>
        <taxon>Metazoa</taxon>
        <taxon>Chordata</taxon>
        <taxon>Cephalochordata</taxon>
        <taxon>Leptocardii</taxon>
        <taxon>Amphioxiformes</taxon>
        <taxon>Branchiostomatidae</taxon>
        <taxon>Branchiostoma</taxon>
    </lineage>
</organism>
<dbReference type="GO" id="GO:0005634">
    <property type="term" value="C:nucleus"/>
    <property type="evidence" value="ECO:0007669"/>
    <property type="project" value="TreeGrafter"/>
</dbReference>
<evidence type="ECO:0000256" key="4">
    <source>
        <dbReference type="ARBA" id="ARBA00022833"/>
    </source>
</evidence>
<reference evidence="9" key="1">
    <citation type="submission" date="2025-08" db="UniProtKB">
        <authorList>
            <consortium name="RefSeq"/>
        </authorList>
    </citation>
    <scope>IDENTIFICATION</scope>
    <source>
        <tissue evidence="9">Gonad</tissue>
    </source>
</reference>
<name>A0A6P4ZX91_BRABE</name>
<dbReference type="Proteomes" id="UP000515135">
    <property type="component" value="Unplaced"/>
</dbReference>
<dbReference type="Gene3D" id="3.30.160.60">
    <property type="entry name" value="Classic Zinc Finger"/>
    <property type="match status" value="1"/>
</dbReference>
<protein>
    <submittedName>
        <fullName evidence="9">Uncharacterized protein LOC109482986</fullName>
    </submittedName>
</protein>
<evidence type="ECO:0000259" key="7">
    <source>
        <dbReference type="PROSITE" id="PS50157"/>
    </source>
</evidence>
<dbReference type="SMART" id="SM00355">
    <property type="entry name" value="ZnF_C2H2"/>
    <property type="match status" value="5"/>
</dbReference>
<gene>
    <name evidence="9" type="primary">LOC109482986</name>
</gene>
<dbReference type="GO" id="GO:0008270">
    <property type="term" value="F:zinc ion binding"/>
    <property type="evidence" value="ECO:0007669"/>
    <property type="project" value="UniProtKB-KW"/>
</dbReference>
<evidence type="ECO:0000313" key="9">
    <source>
        <dbReference type="RefSeq" id="XP_019641503.1"/>
    </source>
</evidence>
<feature type="compositionally biased region" description="Acidic residues" evidence="6">
    <location>
        <begin position="17"/>
        <end position="28"/>
    </location>
</feature>
<dbReference type="OrthoDB" id="10360096at2759"/>
<dbReference type="GO" id="GO:0000981">
    <property type="term" value="F:DNA-binding transcription factor activity, RNA polymerase II-specific"/>
    <property type="evidence" value="ECO:0007669"/>
    <property type="project" value="TreeGrafter"/>
</dbReference>
<accession>A0A6P4ZX91</accession>
<dbReference type="GO" id="GO:0000977">
    <property type="term" value="F:RNA polymerase II transcription regulatory region sequence-specific DNA binding"/>
    <property type="evidence" value="ECO:0007669"/>
    <property type="project" value="TreeGrafter"/>
</dbReference>
<feature type="region of interest" description="Disordered" evidence="6">
    <location>
        <begin position="1"/>
        <end position="126"/>
    </location>
</feature>
<keyword evidence="3 5" id="KW-0863">Zinc-finger</keyword>
<dbReference type="InterPro" id="IPR013087">
    <property type="entry name" value="Znf_C2H2_type"/>
</dbReference>
<proteinExistence type="predicted"/>
<keyword evidence="4" id="KW-0862">Zinc</keyword>
<dbReference type="KEGG" id="bbel:109482986"/>
<dbReference type="PANTHER" id="PTHR24409:SF295">
    <property type="entry name" value="AZ2-RELATED"/>
    <property type="match status" value="1"/>
</dbReference>
<dbReference type="AlphaFoldDB" id="A0A6P4ZX91"/>
<evidence type="ECO:0000313" key="8">
    <source>
        <dbReference type="Proteomes" id="UP000515135"/>
    </source>
</evidence>
<keyword evidence="1" id="KW-0479">Metal-binding</keyword>
<evidence type="ECO:0000256" key="3">
    <source>
        <dbReference type="ARBA" id="ARBA00022771"/>
    </source>
</evidence>
<dbReference type="GeneID" id="109482986"/>
<evidence type="ECO:0000256" key="6">
    <source>
        <dbReference type="SAM" id="MobiDB-lite"/>
    </source>
</evidence>
<evidence type="ECO:0000256" key="1">
    <source>
        <dbReference type="ARBA" id="ARBA00022723"/>
    </source>
</evidence>
<keyword evidence="2" id="KW-0677">Repeat</keyword>
<dbReference type="RefSeq" id="XP_019641503.1">
    <property type="nucleotide sequence ID" value="XM_019785944.1"/>
</dbReference>
<sequence>MRSKRKPEQRRRFEDLSGSEEDGEDETPDAVSEPSAKANVQKRKAGPEAGDAESSLGSVGKAKMPKHDIDLELTVENCDSDSETACPPVAANEEEGDTSTAAEDTTEPAAGSEELPGRTSGEEPETDLAQTIEAAEAYRAAVRAEMSRTRAEGRPEDADKQIAFQAGHTCVKCMMLFSSESSLRAHKEMCGEVHYRCKLCWDDTDEPDEHMEEHWQRDPPPELRYNPCLTVENDMPLIKQMYMSPVGPDEEWQCTLCATATDVSIRQDNWPTFSFSNRTRLWTHQAVIHGIVWKKLPCQACGGFLKFHTRSDYLRHMFAMHVQLRKEENAFCCLMCGELNHDRAWLEIHLFHHAKMPAK</sequence>
<feature type="domain" description="C2H2-type" evidence="7">
    <location>
        <begin position="168"/>
        <end position="199"/>
    </location>
</feature>
<dbReference type="PANTHER" id="PTHR24409">
    <property type="entry name" value="ZINC FINGER PROTEIN 142"/>
    <property type="match status" value="1"/>
</dbReference>
<evidence type="ECO:0000256" key="2">
    <source>
        <dbReference type="ARBA" id="ARBA00022737"/>
    </source>
</evidence>
<dbReference type="PROSITE" id="PS50157">
    <property type="entry name" value="ZINC_FINGER_C2H2_2"/>
    <property type="match status" value="1"/>
</dbReference>